<keyword evidence="3" id="KW-1185">Reference proteome</keyword>
<evidence type="ECO:0000256" key="1">
    <source>
        <dbReference type="SAM" id="MobiDB-lite"/>
    </source>
</evidence>
<proteinExistence type="predicted"/>
<evidence type="ECO:0000313" key="2">
    <source>
        <dbReference type="EMBL" id="MPC95464.1"/>
    </source>
</evidence>
<protein>
    <submittedName>
        <fullName evidence="2">Uncharacterized protein</fullName>
    </submittedName>
</protein>
<organism evidence="2 3">
    <name type="scientific">Portunus trituberculatus</name>
    <name type="common">Swimming crab</name>
    <name type="synonym">Neptunus trituberculatus</name>
    <dbReference type="NCBI Taxonomy" id="210409"/>
    <lineage>
        <taxon>Eukaryota</taxon>
        <taxon>Metazoa</taxon>
        <taxon>Ecdysozoa</taxon>
        <taxon>Arthropoda</taxon>
        <taxon>Crustacea</taxon>
        <taxon>Multicrustacea</taxon>
        <taxon>Malacostraca</taxon>
        <taxon>Eumalacostraca</taxon>
        <taxon>Eucarida</taxon>
        <taxon>Decapoda</taxon>
        <taxon>Pleocyemata</taxon>
        <taxon>Brachyura</taxon>
        <taxon>Eubrachyura</taxon>
        <taxon>Portunoidea</taxon>
        <taxon>Portunidae</taxon>
        <taxon>Portuninae</taxon>
        <taxon>Portunus</taxon>
    </lineage>
</organism>
<feature type="region of interest" description="Disordered" evidence="1">
    <location>
        <begin position="1"/>
        <end position="48"/>
    </location>
</feature>
<evidence type="ECO:0000313" key="3">
    <source>
        <dbReference type="Proteomes" id="UP000324222"/>
    </source>
</evidence>
<reference evidence="2 3" key="1">
    <citation type="submission" date="2019-05" db="EMBL/GenBank/DDBJ databases">
        <title>Another draft genome of Portunus trituberculatus and its Hox gene families provides insights of decapod evolution.</title>
        <authorList>
            <person name="Jeong J.-H."/>
            <person name="Song I."/>
            <person name="Kim S."/>
            <person name="Choi T."/>
            <person name="Kim D."/>
            <person name="Ryu S."/>
            <person name="Kim W."/>
        </authorList>
    </citation>
    <scope>NUCLEOTIDE SEQUENCE [LARGE SCALE GENOMIC DNA]</scope>
    <source>
        <tissue evidence="2">Muscle</tissue>
    </source>
</reference>
<dbReference type="EMBL" id="VSRR010102343">
    <property type="protein sequence ID" value="MPC95464.1"/>
    <property type="molecule type" value="Genomic_DNA"/>
</dbReference>
<gene>
    <name evidence="2" type="ORF">E2C01_090677</name>
</gene>
<comment type="caution">
    <text evidence="2">The sequence shown here is derived from an EMBL/GenBank/DDBJ whole genome shotgun (WGS) entry which is preliminary data.</text>
</comment>
<dbReference type="Proteomes" id="UP000324222">
    <property type="component" value="Unassembled WGS sequence"/>
</dbReference>
<dbReference type="AlphaFoldDB" id="A0A5B7JT21"/>
<accession>A0A5B7JT21</accession>
<sequence>MKGELEGERKRGEQEGREREGSKKGDAKGSERGRERPGRHHAKGRLHHYHHRHHLLLLLKQSAHTDKAIIKVAGPLQMSGAIRHFHDVAKHLIPPFKSPDS</sequence>
<name>A0A5B7JT21_PORTR</name>
<feature type="compositionally biased region" description="Basic residues" evidence="1">
    <location>
        <begin position="37"/>
        <end position="48"/>
    </location>
</feature>
<feature type="compositionally biased region" description="Basic and acidic residues" evidence="1">
    <location>
        <begin position="1"/>
        <end position="36"/>
    </location>
</feature>